<evidence type="ECO:0000313" key="7">
    <source>
        <dbReference type="EMBL" id="KJE75310.1"/>
    </source>
</evidence>
<dbReference type="PROSITE" id="PS50893">
    <property type="entry name" value="ABC_TRANSPORTER_2"/>
    <property type="match status" value="1"/>
</dbReference>
<dbReference type="GO" id="GO:0046677">
    <property type="term" value="P:response to antibiotic"/>
    <property type="evidence" value="ECO:0007669"/>
    <property type="project" value="UniProtKB-KW"/>
</dbReference>
<dbReference type="GO" id="GO:0016887">
    <property type="term" value="F:ATP hydrolysis activity"/>
    <property type="evidence" value="ECO:0007669"/>
    <property type="project" value="InterPro"/>
</dbReference>
<organism evidence="7 8">
    <name type="scientific">Ferrimicrobium acidiphilum DSM 19497</name>
    <dbReference type="NCBI Taxonomy" id="1121877"/>
    <lineage>
        <taxon>Bacteria</taxon>
        <taxon>Bacillati</taxon>
        <taxon>Actinomycetota</taxon>
        <taxon>Acidimicrobiia</taxon>
        <taxon>Acidimicrobiales</taxon>
        <taxon>Acidimicrobiaceae</taxon>
        <taxon>Ferrimicrobium</taxon>
    </lineage>
</organism>
<reference evidence="7 8" key="1">
    <citation type="submission" date="2015-01" db="EMBL/GenBank/DDBJ databases">
        <title>Draft genome of the acidophilic iron oxidizer Ferrimicrobium acidiphilum strain T23.</title>
        <authorList>
            <person name="Poehlein A."/>
            <person name="Eisen S."/>
            <person name="Schloemann M."/>
            <person name="Johnson B.D."/>
            <person name="Daniel R."/>
            <person name="Muehling M."/>
        </authorList>
    </citation>
    <scope>NUCLEOTIDE SEQUENCE [LARGE SCALE GENOMIC DNA]</scope>
    <source>
        <strain evidence="7 8">T23</strain>
    </source>
</reference>
<keyword evidence="5" id="KW-0046">Antibiotic resistance</keyword>
<dbReference type="InterPro" id="IPR017871">
    <property type="entry name" value="ABC_transporter-like_CS"/>
</dbReference>
<dbReference type="SMART" id="SM00382">
    <property type="entry name" value="AAA"/>
    <property type="match status" value="1"/>
</dbReference>
<evidence type="ECO:0000313" key="8">
    <source>
        <dbReference type="Proteomes" id="UP000032336"/>
    </source>
</evidence>
<sequence length="295" mass="31749">MQLSIHAGSYRRGACLLARICVMKTPQESPAIALRQITKAFGAVAAVKGVDLSINPGETVALLGPNGAGKTTTLDIALGLIHPDQGEVELFGMPPARAIGNGLIGGMLQTGTPLNYLRVRELIELMASFYPNPASVDEALKRTGCDQFQRQLTTGLSGGQAQRVRFAAALVGDPELLVLDEPTAAIDVEGRREFWRAMRELVEDRKTVVFATHYLEEADAYADRVVLMANGRIVADGTPGQIKARVGSRTIRATLPDVELSDLLGFDGVVNVERHGPSIILTCSDSDRTLYQLLE</sequence>
<keyword evidence="4 7" id="KW-0067">ATP-binding</keyword>
<comment type="caution">
    <text evidence="7">The sequence shown here is derived from an EMBL/GenBank/DDBJ whole genome shotgun (WGS) entry which is preliminary data.</text>
</comment>
<dbReference type="Proteomes" id="UP000032336">
    <property type="component" value="Unassembled WGS sequence"/>
</dbReference>
<proteinExistence type="predicted"/>
<evidence type="ECO:0000256" key="2">
    <source>
        <dbReference type="ARBA" id="ARBA00022448"/>
    </source>
</evidence>
<evidence type="ECO:0000259" key="6">
    <source>
        <dbReference type="PROSITE" id="PS50893"/>
    </source>
</evidence>
<keyword evidence="2" id="KW-0813">Transport</keyword>
<dbReference type="InterPro" id="IPR003593">
    <property type="entry name" value="AAA+_ATPase"/>
</dbReference>
<gene>
    <name evidence="7" type="primary">ybhF2</name>
    <name evidence="7" type="ORF">FEAC_29430</name>
</gene>
<dbReference type="Pfam" id="PF00005">
    <property type="entry name" value="ABC_tran"/>
    <property type="match status" value="1"/>
</dbReference>
<evidence type="ECO:0000256" key="5">
    <source>
        <dbReference type="ARBA" id="ARBA00023251"/>
    </source>
</evidence>
<feature type="domain" description="ABC transporter" evidence="6">
    <location>
        <begin position="32"/>
        <end position="255"/>
    </location>
</feature>
<dbReference type="GO" id="GO:0005886">
    <property type="term" value="C:plasma membrane"/>
    <property type="evidence" value="ECO:0007669"/>
    <property type="project" value="UniProtKB-SubCell"/>
</dbReference>
<keyword evidence="3" id="KW-0547">Nucleotide-binding</keyword>
<dbReference type="PANTHER" id="PTHR42711">
    <property type="entry name" value="ABC TRANSPORTER ATP-BINDING PROTEIN"/>
    <property type="match status" value="1"/>
</dbReference>
<accession>A0A0D8FPU2</accession>
<dbReference type="PATRIC" id="fig|1121877.4.peg.3325"/>
<dbReference type="PROSITE" id="PS00211">
    <property type="entry name" value="ABC_TRANSPORTER_1"/>
    <property type="match status" value="1"/>
</dbReference>
<evidence type="ECO:0000256" key="3">
    <source>
        <dbReference type="ARBA" id="ARBA00022741"/>
    </source>
</evidence>
<evidence type="ECO:0000256" key="1">
    <source>
        <dbReference type="ARBA" id="ARBA00004202"/>
    </source>
</evidence>
<protein>
    <submittedName>
        <fullName evidence="7">Putative ABC transporter ATP-binding protein YbhF</fullName>
    </submittedName>
</protein>
<name>A0A0D8FPU2_9ACTN</name>
<dbReference type="AlphaFoldDB" id="A0A0D8FPU2"/>
<dbReference type="InterPro" id="IPR027417">
    <property type="entry name" value="P-loop_NTPase"/>
</dbReference>
<dbReference type="GO" id="GO:0005524">
    <property type="term" value="F:ATP binding"/>
    <property type="evidence" value="ECO:0007669"/>
    <property type="project" value="UniProtKB-KW"/>
</dbReference>
<dbReference type="SUPFAM" id="SSF52540">
    <property type="entry name" value="P-loop containing nucleoside triphosphate hydrolases"/>
    <property type="match status" value="1"/>
</dbReference>
<dbReference type="CDD" id="cd03230">
    <property type="entry name" value="ABC_DR_subfamily_A"/>
    <property type="match status" value="1"/>
</dbReference>
<keyword evidence="8" id="KW-1185">Reference proteome</keyword>
<dbReference type="eggNOG" id="COG1131">
    <property type="taxonomic scope" value="Bacteria"/>
</dbReference>
<evidence type="ECO:0000256" key="4">
    <source>
        <dbReference type="ARBA" id="ARBA00022840"/>
    </source>
</evidence>
<dbReference type="InterPro" id="IPR003439">
    <property type="entry name" value="ABC_transporter-like_ATP-bd"/>
</dbReference>
<dbReference type="STRING" id="1121877.FEAC_29430"/>
<dbReference type="Gene3D" id="3.40.50.300">
    <property type="entry name" value="P-loop containing nucleotide triphosphate hydrolases"/>
    <property type="match status" value="1"/>
</dbReference>
<dbReference type="PANTHER" id="PTHR42711:SF17">
    <property type="entry name" value="ABC TRANSPORTER ATP-BINDING PROTEIN"/>
    <property type="match status" value="1"/>
</dbReference>
<dbReference type="InterPro" id="IPR050763">
    <property type="entry name" value="ABC_transporter_ATP-binding"/>
</dbReference>
<comment type="subcellular location">
    <subcellularLocation>
        <location evidence="1">Cell membrane</location>
        <topology evidence="1">Peripheral membrane protein</topology>
    </subcellularLocation>
</comment>
<dbReference type="EMBL" id="JXUW01000049">
    <property type="protein sequence ID" value="KJE75310.1"/>
    <property type="molecule type" value="Genomic_DNA"/>
</dbReference>